<keyword evidence="8" id="KW-0723">Serine/threonine-protein kinase</keyword>
<dbReference type="Gene3D" id="1.10.510.10">
    <property type="entry name" value="Transferase(Phosphotransferase) domain 1"/>
    <property type="match status" value="1"/>
</dbReference>
<dbReference type="KEGG" id="samy:DB32_007461"/>
<dbReference type="GO" id="GO:0005524">
    <property type="term" value="F:ATP binding"/>
    <property type="evidence" value="ECO:0007669"/>
    <property type="project" value="UniProtKB-KW"/>
</dbReference>
<dbReference type="CDD" id="cd14014">
    <property type="entry name" value="STKc_PknB_like"/>
    <property type="match status" value="1"/>
</dbReference>
<dbReference type="PANTHER" id="PTHR43671:SF13">
    <property type="entry name" value="SERINE_THREONINE-PROTEIN KINASE NEK2"/>
    <property type="match status" value="1"/>
</dbReference>
<dbReference type="PANTHER" id="PTHR43671">
    <property type="entry name" value="SERINE/THREONINE-PROTEIN KINASE NEK"/>
    <property type="match status" value="1"/>
</dbReference>
<dbReference type="PROSITE" id="PS50011">
    <property type="entry name" value="PROTEIN_KINASE_DOM"/>
    <property type="match status" value="1"/>
</dbReference>
<dbReference type="STRING" id="927083.DB32_007461"/>
<evidence type="ECO:0000313" key="8">
    <source>
        <dbReference type="EMBL" id="AKF10312.1"/>
    </source>
</evidence>
<accession>A0A0F6W8P2</accession>
<dbReference type="Gene3D" id="3.30.200.20">
    <property type="entry name" value="Phosphorylase Kinase, domain 1"/>
    <property type="match status" value="1"/>
</dbReference>
<evidence type="ECO:0000256" key="4">
    <source>
        <dbReference type="ARBA" id="ARBA00022777"/>
    </source>
</evidence>
<reference evidence="8 9" key="1">
    <citation type="submission" date="2015-03" db="EMBL/GenBank/DDBJ databases">
        <title>Genome assembly of Sandaracinus amylolyticus DSM 53668.</title>
        <authorList>
            <person name="Sharma G."/>
            <person name="Subramanian S."/>
        </authorList>
    </citation>
    <scope>NUCLEOTIDE SEQUENCE [LARGE SCALE GENOMIC DNA]</scope>
    <source>
        <strain evidence="8 9">DSM 53668</strain>
    </source>
</reference>
<dbReference type="Proteomes" id="UP000034883">
    <property type="component" value="Chromosome"/>
</dbReference>
<dbReference type="InterPro" id="IPR050660">
    <property type="entry name" value="NEK_Ser/Thr_kinase"/>
</dbReference>
<feature type="region of interest" description="Disordered" evidence="6">
    <location>
        <begin position="1"/>
        <end position="27"/>
    </location>
</feature>
<name>A0A0F6W8P2_9BACT</name>
<evidence type="ECO:0000259" key="7">
    <source>
        <dbReference type="PROSITE" id="PS50011"/>
    </source>
</evidence>
<feature type="domain" description="Protein kinase" evidence="7">
    <location>
        <begin position="34"/>
        <end position="313"/>
    </location>
</feature>
<keyword evidence="3" id="KW-0547">Nucleotide-binding</keyword>
<dbReference type="AlphaFoldDB" id="A0A0F6W8P2"/>
<dbReference type="InterPro" id="IPR011009">
    <property type="entry name" value="Kinase-like_dom_sf"/>
</dbReference>
<feature type="region of interest" description="Disordered" evidence="6">
    <location>
        <begin position="338"/>
        <end position="377"/>
    </location>
</feature>
<evidence type="ECO:0000256" key="3">
    <source>
        <dbReference type="ARBA" id="ARBA00022741"/>
    </source>
</evidence>
<protein>
    <recommendedName>
        <fullName evidence="1">non-specific serine/threonine protein kinase</fullName>
        <ecNumber evidence="1">2.7.11.1</ecNumber>
    </recommendedName>
</protein>
<dbReference type="Pfam" id="PF00069">
    <property type="entry name" value="Pkinase"/>
    <property type="match status" value="1"/>
</dbReference>
<gene>
    <name evidence="8" type="ORF">DB32_007461</name>
</gene>
<dbReference type="RefSeq" id="WP_053237286.1">
    <property type="nucleotide sequence ID" value="NZ_CP011125.1"/>
</dbReference>
<evidence type="ECO:0000256" key="6">
    <source>
        <dbReference type="SAM" id="MobiDB-lite"/>
    </source>
</evidence>
<evidence type="ECO:0000256" key="5">
    <source>
        <dbReference type="ARBA" id="ARBA00022840"/>
    </source>
</evidence>
<dbReference type="EC" id="2.7.11.1" evidence="1"/>
<keyword evidence="9" id="KW-1185">Reference proteome</keyword>
<proteinExistence type="predicted"/>
<keyword evidence="4 8" id="KW-0418">Kinase</keyword>
<keyword evidence="2" id="KW-0808">Transferase</keyword>
<dbReference type="SUPFAM" id="SSF56112">
    <property type="entry name" value="Protein kinase-like (PK-like)"/>
    <property type="match status" value="1"/>
</dbReference>
<dbReference type="InterPro" id="IPR008266">
    <property type="entry name" value="Tyr_kinase_AS"/>
</dbReference>
<feature type="compositionally biased region" description="Low complexity" evidence="6">
    <location>
        <begin position="357"/>
        <end position="366"/>
    </location>
</feature>
<feature type="region of interest" description="Disordered" evidence="6">
    <location>
        <begin position="437"/>
        <end position="511"/>
    </location>
</feature>
<organism evidence="8 9">
    <name type="scientific">Sandaracinus amylolyticus</name>
    <dbReference type="NCBI Taxonomy" id="927083"/>
    <lineage>
        <taxon>Bacteria</taxon>
        <taxon>Pseudomonadati</taxon>
        <taxon>Myxococcota</taxon>
        <taxon>Polyangia</taxon>
        <taxon>Polyangiales</taxon>
        <taxon>Sandaracinaceae</taxon>
        <taxon>Sandaracinus</taxon>
    </lineage>
</organism>
<dbReference type="PROSITE" id="PS00109">
    <property type="entry name" value="PROTEIN_KINASE_TYR"/>
    <property type="match status" value="1"/>
</dbReference>
<sequence>MGDRLAESREEGRSHDGSGTLPERPRTGEVVDGYEIVGLVAGGGMGEVLLVRRRRAGGFEKHLAMKVMHPHHAVDPAMVAMFLDEARIASQVAHANVVEVIDTGIHRGLPWLVMELIDGRSLVEVAAERPPAAFLAHVLARAALGLHAAHEAKDASGAPLGIVHRDVSPQNVLVALDGRVKVVDFGIAAARGRLAHTATGELKGKIGYLAPELLSSGRRPATRAADVWAFGVMAWECFAGRRLFDADGASARMRQVEAGEIAALTDEAPGIDPSIAELVERCLARDVAQRVASLEPIARGLARAAESGGHASTEHVEQWMRARFSSRIRARAAIEESTLPGGASVARDRPDDDAPAADDAAPGSGVRRSRRPPPRRATRRWVALAIAVLVGVSTSVWLATRRDEVAPAAAPALVPPSQPAVIEPAAIEPTTIEPTTIEPATTEPTTTEPTTTEPTTTEPIAIEPVRATIRPRPRVVPPALEPAPIAPAAPEPDEAPRGAPDLHLLPSPYRE</sequence>
<feature type="compositionally biased region" description="Basic and acidic residues" evidence="6">
    <location>
        <begin position="1"/>
        <end position="16"/>
    </location>
</feature>
<dbReference type="InterPro" id="IPR000719">
    <property type="entry name" value="Prot_kinase_dom"/>
</dbReference>
<dbReference type="OrthoDB" id="9801841at2"/>
<feature type="compositionally biased region" description="Basic residues" evidence="6">
    <location>
        <begin position="367"/>
        <end position="377"/>
    </location>
</feature>
<feature type="compositionally biased region" description="Low complexity" evidence="6">
    <location>
        <begin position="437"/>
        <end position="464"/>
    </location>
</feature>
<evidence type="ECO:0000256" key="2">
    <source>
        <dbReference type="ARBA" id="ARBA00022679"/>
    </source>
</evidence>
<evidence type="ECO:0000256" key="1">
    <source>
        <dbReference type="ARBA" id="ARBA00012513"/>
    </source>
</evidence>
<dbReference type="GO" id="GO:0004674">
    <property type="term" value="F:protein serine/threonine kinase activity"/>
    <property type="evidence" value="ECO:0007669"/>
    <property type="project" value="UniProtKB-KW"/>
</dbReference>
<feature type="compositionally biased region" description="Pro residues" evidence="6">
    <location>
        <begin position="474"/>
        <end position="490"/>
    </location>
</feature>
<dbReference type="EMBL" id="CP011125">
    <property type="protein sequence ID" value="AKF10312.1"/>
    <property type="molecule type" value="Genomic_DNA"/>
</dbReference>
<keyword evidence="5" id="KW-0067">ATP-binding</keyword>
<evidence type="ECO:0000313" key="9">
    <source>
        <dbReference type="Proteomes" id="UP000034883"/>
    </source>
</evidence>